<dbReference type="Gene3D" id="1.10.238.20">
    <property type="entry name" value="Pheromone/general odorant binding protein domain"/>
    <property type="match status" value="1"/>
</dbReference>
<dbReference type="PANTHER" id="PTHR11857:SF43">
    <property type="entry name" value="GEO07291P1-RELATED"/>
    <property type="match status" value="1"/>
</dbReference>
<name>A0A166IG89_9HEMI</name>
<sequence>MGHIPMSSDMTNILLLLVIGAGIAVNEGDASMEALMECKKDFKVSREQIMSGDSSEEVKCFAECLMKKTGGMDEGGNFNTEKIKEEGRKHAKTDDQKRAHDAAVDKCISETEAANPTGKCEKGFEFFKCVRGEMKSLM</sequence>
<dbReference type="GO" id="GO:0005615">
    <property type="term" value="C:extracellular space"/>
    <property type="evidence" value="ECO:0007669"/>
    <property type="project" value="TreeGrafter"/>
</dbReference>
<evidence type="ECO:0000313" key="6">
    <source>
        <dbReference type="EMBL" id="ANA10231.1"/>
    </source>
</evidence>
<dbReference type="Pfam" id="PF01395">
    <property type="entry name" value="PBP_GOBP"/>
    <property type="match status" value="1"/>
</dbReference>
<evidence type="ECO:0000256" key="4">
    <source>
        <dbReference type="ARBA" id="ARBA00022729"/>
    </source>
</evidence>
<dbReference type="SUPFAM" id="SSF47565">
    <property type="entry name" value="Insect pheromone/odorant-binding proteins"/>
    <property type="match status" value="1"/>
</dbReference>
<reference evidence="6" key="1">
    <citation type="submission" date="2015-07" db="EMBL/GenBank/DDBJ databases">
        <authorList>
            <person name="Cajimat M.N.B."/>
            <person name="Milazzo M.L."/>
            <person name="Fulhorst C.F."/>
        </authorList>
    </citation>
    <scope>NUCLEOTIDE SEQUENCE</scope>
</reference>
<evidence type="ECO:0000256" key="5">
    <source>
        <dbReference type="SAM" id="SignalP"/>
    </source>
</evidence>
<dbReference type="PANTHER" id="PTHR11857">
    <property type="entry name" value="ODORANT BINDING PROTEIN-RELATED"/>
    <property type="match status" value="1"/>
</dbReference>
<organism evidence="6">
    <name type="scientific">Adelphocoris suturalis</name>
    <dbReference type="NCBI Taxonomy" id="323751"/>
    <lineage>
        <taxon>Eukaryota</taxon>
        <taxon>Metazoa</taxon>
        <taxon>Ecdysozoa</taxon>
        <taxon>Arthropoda</taxon>
        <taxon>Hexapoda</taxon>
        <taxon>Insecta</taxon>
        <taxon>Pterygota</taxon>
        <taxon>Neoptera</taxon>
        <taxon>Paraneoptera</taxon>
        <taxon>Hemiptera</taxon>
        <taxon>Heteroptera</taxon>
        <taxon>Panheteroptera</taxon>
        <taxon>Cimicomorpha</taxon>
        <taxon>Miridae</taxon>
        <taxon>Mirini</taxon>
        <taxon>Adelphocoris</taxon>
    </lineage>
</organism>
<proteinExistence type="evidence at transcript level"/>
<dbReference type="EMBL" id="KT347570">
    <property type="protein sequence ID" value="ANA10231.1"/>
    <property type="molecule type" value="mRNA"/>
</dbReference>
<evidence type="ECO:0000256" key="3">
    <source>
        <dbReference type="ARBA" id="ARBA00022525"/>
    </source>
</evidence>
<keyword evidence="3" id="KW-0964">Secreted</keyword>
<dbReference type="GO" id="GO:0005549">
    <property type="term" value="F:odorant binding"/>
    <property type="evidence" value="ECO:0007669"/>
    <property type="project" value="InterPro"/>
</dbReference>
<dbReference type="SMART" id="SM00708">
    <property type="entry name" value="PhBP"/>
    <property type="match status" value="1"/>
</dbReference>
<evidence type="ECO:0000256" key="2">
    <source>
        <dbReference type="ARBA" id="ARBA00008098"/>
    </source>
</evidence>
<feature type="signal peptide" evidence="5">
    <location>
        <begin position="1"/>
        <end position="24"/>
    </location>
</feature>
<dbReference type="CDD" id="cd23992">
    <property type="entry name" value="PBP_GOBP"/>
    <property type="match status" value="1"/>
</dbReference>
<dbReference type="InterPro" id="IPR006170">
    <property type="entry name" value="PBP/GOBP"/>
</dbReference>
<evidence type="ECO:0000256" key="1">
    <source>
        <dbReference type="ARBA" id="ARBA00004613"/>
    </source>
</evidence>
<gene>
    <name evidence="6" type="primary">OBP5</name>
</gene>
<reference evidence="6" key="2">
    <citation type="journal article" date="2016" name="Comp. Biochem. Physiol. Part D Genomics Proteomics">
        <title>Odorant-binding and chemosensory proteins identified in the antennal transcriptome of Adelphocoris suturalis Jakovlev.</title>
        <authorList>
            <person name="Cui H.H."/>
            <person name="Gu S.H."/>
            <person name="Zhu X.Q."/>
            <person name="Wei Y."/>
            <person name="Liu H.W."/>
            <person name="Khalid H.D."/>
            <person name="Guo Y.Y."/>
            <person name="Zhang Y.J."/>
        </authorList>
    </citation>
    <scope>NUCLEOTIDE SEQUENCE</scope>
</reference>
<comment type="subcellular location">
    <subcellularLocation>
        <location evidence="1">Secreted</location>
    </subcellularLocation>
</comment>
<dbReference type="AlphaFoldDB" id="A0A166IG89"/>
<keyword evidence="4 5" id="KW-0732">Signal</keyword>
<dbReference type="GO" id="GO:0007608">
    <property type="term" value="P:sensory perception of smell"/>
    <property type="evidence" value="ECO:0007669"/>
    <property type="project" value="TreeGrafter"/>
</dbReference>
<comment type="similarity">
    <text evidence="2">Belongs to the PBP/GOBP family.</text>
</comment>
<accession>A0A166IG89</accession>
<protein>
    <submittedName>
        <fullName evidence="6">Odorant-binding protein 5</fullName>
    </submittedName>
</protein>
<dbReference type="InterPro" id="IPR036728">
    <property type="entry name" value="PBP_GOBP_sf"/>
</dbReference>
<feature type="chain" id="PRO_5007875187" evidence="5">
    <location>
        <begin position="25"/>
        <end position="138"/>
    </location>
</feature>